<dbReference type="InterPro" id="IPR018392">
    <property type="entry name" value="LysM"/>
</dbReference>
<dbReference type="PROSITE" id="PS51782">
    <property type="entry name" value="LYSM"/>
    <property type="match status" value="1"/>
</dbReference>
<dbReference type="KEGG" id="cthd:CDO33_08960"/>
<dbReference type="OrthoDB" id="1716479at2"/>
<name>A0A2K2FMK0_9CLOT</name>
<evidence type="ECO:0000259" key="1">
    <source>
        <dbReference type="PROSITE" id="PS51782"/>
    </source>
</evidence>
<feature type="domain" description="LysM" evidence="1">
    <location>
        <begin position="42"/>
        <end position="91"/>
    </location>
</feature>
<proteinExistence type="predicted"/>
<sequence length="95" mass="10940">MRKRYVLKNKKRFILFISFITFIMLTTLFAASVQGYKEPTYMEITVFHGDNLWNIAEKYSTGGDLREYIHKIIEINNLSGSNIYAGSKLLIPVGS</sequence>
<keyword evidence="3" id="KW-1185">Reference proteome</keyword>
<reference evidence="2 3" key="1">
    <citation type="submission" date="2017-06" db="EMBL/GenBank/DDBJ databases">
        <title>Investigating the central metabolism of Clostridium thermosuccinogenes.</title>
        <authorList>
            <person name="Koendjbiharie J.G."/>
            <person name="van Kranenburg R."/>
        </authorList>
    </citation>
    <scope>NUCLEOTIDE SEQUENCE [LARGE SCALE GENOMIC DNA]</scope>
    <source>
        <strain evidence="2 3">DSM 5806</strain>
    </source>
</reference>
<dbReference type="AlphaFoldDB" id="A0A2K2FMK0"/>
<evidence type="ECO:0000313" key="3">
    <source>
        <dbReference type="Proteomes" id="UP000236151"/>
    </source>
</evidence>
<evidence type="ECO:0000313" key="2">
    <source>
        <dbReference type="EMBL" id="PNU00011.1"/>
    </source>
</evidence>
<dbReference type="InterPro" id="IPR036779">
    <property type="entry name" value="LysM_dom_sf"/>
</dbReference>
<accession>A0A2K2FMK0</accession>
<dbReference type="SMART" id="SM00257">
    <property type="entry name" value="LysM"/>
    <property type="match status" value="1"/>
</dbReference>
<dbReference type="Pfam" id="PF01476">
    <property type="entry name" value="LysM"/>
    <property type="match status" value="1"/>
</dbReference>
<protein>
    <submittedName>
        <fullName evidence="2">Peptidoglycan-binding protein LysM</fullName>
    </submittedName>
</protein>
<comment type="caution">
    <text evidence="2">The sequence shown here is derived from an EMBL/GenBank/DDBJ whole genome shotgun (WGS) entry which is preliminary data.</text>
</comment>
<dbReference type="SUPFAM" id="SSF54106">
    <property type="entry name" value="LysM domain"/>
    <property type="match status" value="1"/>
</dbReference>
<dbReference type="Gene3D" id="3.10.350.10">
    <property type="entry name" value="LysM domain"/>
    <property type="match status" value="1"/>
</dbReference>
<organism evidence="2 3">
    <name type="scientific">Clostridium thermosuccinogenes</name>
    <dbReference type="NCBI Taxonomy" id="84032"/>
    <lineage>
        <taxon>Bacteria</taxon>
        <taxon>Bacillati</taxon>
        <taxon>Bacillota</taxon>
        <taxon>Clostridia</taxon>
        <taxon>Eubacteriales</taxon>
        <taxon>Clostridiaceae</taxon>
        <taxon>Clostridium</taxon>
    </lineage>
</organism>
<dbReference type="EMBL" id="NIOJ01000014">
    <property type="protein sequence ID" value="PNU00011.1"/>
    <property type="molecule type" value="Genomic_DNA"/>
</dbReference>
<dbReference type="CDD" id="cd00118">
    <property type="entry name" value="LysM"/>
    <property type="match status" value="1"/>
</dbReference>
<gene>
    <name evidence="2" type="ORF">CDQ84_07260</name>
</gene>
<dbReference type="Proteomes" id="UP000236151">
    <property type="component" value="Unassembled WGS sequence"/>
</dbReference>
<dbReference type="RefSeq" id="WP_103081067.1">
    <property type="nucleotide sequence ID" value="NZ_CP021850.1"/>
</dbReference>